<evidence type="ECO:0000256" key="1">
    <source>
        <dbReference type="ARBA" id="ARBA00001971"/>
    </source>
</evidence>
<evidence type="ECO:0000256" key="4">
    <source>
        <dbReference type="ARBA" id="ARBA00022723"/>
    </source>
</evidence>
<evidence type="ECO:0000256" key="7">
    <source>
        <dbReference type="ARBA" id="ARBA00023033"/>
    </source>
</evidence>
<dbReference type="STRING" id="1884261.A0A5C3QEW7"/>
<evidence type="ECO:0000256" key="2">
    <source>
        <dbReference type="ARBA" id="ARBA00010617"/>
    </source>
</evidence>
<comment type="similarity">
    <text evidence="2">Belongs to the cytochrome P450 family.</text>
</comment>
<keyword evidence="4" id="KW-0479">Metal-binding</keyword>
<protein>
    <recommendedName>
        <fullName evidence="10">Cytochrome P450</fullName>
    </recommendedName>
</protein>
<reference evidence="8 9" key="1">
    <citation type="journal article" date="2019" name="Nat. Ecol. Evol.">
        <title>Megaphylogeny resolves global patterns of mushroom evolution.</title>
        <authorList>
            <person name="Varga T."/>
            <person name="Krizsan K."/>
            <person name="Foldi C."/>
            <person name="Dima B."/>
            <person name="Sanchez-Garcia M."/>
            <person name="Sanchez-Ramirez S."/>
            <person name="Szollosi G.J."/>
            <person name="Szarkandi J.G."/>
            <person name="Papp V."/>
            <person name="Albert L."/>
            <person name="Andreopoulos W."/>
            <person name="Angelini C."/>
            <person name="Antonin V."/>
            <person name="Barry K.W."/>
            <person name="Bougher N.L."/>
            <person name="Buchanan P."/>
            <person name="Buyck B."/>
            <person name="Bense V."/>
            <person name="Catcheside P."/>
            <person name="Chovatia M."/>
            <person name="Cooper J."/>
            <person name="Damon W."/>
            <person name="Desjardin D."/>
            <person name="Finy P."/>
            <person name="Geml J."/>
            <person name="Haridas S."/>
            <person name="Hughes K."/>
            <person name="Justo A."/>
            <person name="Karasinski D."/>
            <person name="Kautmanova I."/>
            <person name="Kiss B."/>
            <person name="Kocsube S."/>
            <person name="Kotiranta H."/>
            <person name="LaButti K.M."/>
            <person name="Lechner B.E."/>
            <person name="Liimatainen K."/>
            <person name="Lipzen A."/>
            <person name="Lukacs Z."/>
            <person name="Mihaltcheva S."/>
            <person name="Morgado L.N."/>
            <person name="Niskanen T."/>
            <person name="Noordeloos M.E."/>
            <person name="Ohm R.A."/>
            <person name="Ortiz-Santana B."/>
            <person name="Ovrebo C."/>
            <person name="Racz N."/>
            <person name="Riley R."/>
            <person name="Savchenko A."/>
            <person name="Shiryaev A."/>
            <person name="Soop K."/>
            <person name="Spirin V."/>
            <person name="Szebenyi C."/>
            <person name="Tomsovsky M."/>
            <person name="Tulloss R.E."/>
            <person name="Uehling J."/>
            <person name="Grigoriev I.V."/>
            <person name="Vagvolgyi C."/>
            <person name="Papp T."/>
            <person name="Martin F.M."/>
            <person name="Miettinen O."/>
            <person name="Hibbett D.S."/>
            <person name="Nagy L.G."/>
        </authorList>
    </citation>
    <scope>NUCLEOTIDE SEQUENCE [LARGE SCALE GENOMIC DNA]</scope>
    <source>
        <strain evidence="8 9">CBS 309.79</strain>
    </source>
</reference>
<evidence type="ECO:0000256" key="5">
    <source>
        <dbReference type="ARBA" id="ARBA00023002"/>
    </source>
</evidence>
<organism evidence="8 9">
    <name type="scientific">Pterulicium gracile</name>
    <dbReference type="NCBI Taxonomy" id="1884261"/>
    <lineage>
        <taxon>Eukaryota</taxon>
        <taxon>Fungi</taxon>
        <taxon>Dikarya</taxon>
        <taxon>Basidiomycota</taxon>
        <taxon>Agaricomycotina</taxon>
        <taxon>Agaricomycetes</taxon>
        <taxon>Agaricomycetidae</taxon>
        <taxon>Agaricales</taxon>
        <taxon>Pleurotineae</taxon>
        <taxon>Pterulaceae</taxon>
        <taxon>Pterulicium</taxon>
    </lineage>
</organism>
<evidence type="ECO:0000313" key="9">
    <source>
        <dbReference type="Proteomes" id="UP000305067"/>
    </source>
</evidence>
<comment type="cofactor">
    <cofactor evidence="1">
        <name>heme</name>
        <dbReference type="ChEBI" id="CHEBI:30413"/>
    </cofactor>
</comment>
<dbReference type="Proteomes" id="UP000305067">
    <property type="component" value="Unassembled WGS sequence"/>
</dbReference>
<dbReference type="GO" id="GO:0016705">
    <property type="term" value="F:oxidoreductase activity, acting on paired donors, with incorporation or reduction of molecular oxygen"/>
    <property type="evidence" value="ECO:0007669"/>
    <property type="project" value="InterPro"/>
</dbReference>
<dbReference type="OrthoDB" id="1055148at2759"/>
<keyword evidence="3" id="KW-0349">Heme</keyword>
<gene>
    <name evidence="8" type="ORF">BDV98DRAFT_597156</name>
</gene>
<dbReference type="GO" id="GO:0020037">
    <property type="term" value="F:heme binding"/>
    <property type="evidence" value="ECO:0007669"/>
    <property type="project" value="InterPro"/>
</dbReference>
<sequence>MHICMCFLLLHRHLRKHQVPLPPGPPEWPLLGNFRVWPKTPDQPEVFSQWGKQYGPVTHVSVLGNSFTVLNSFQAVNELLTRRSAN</sequence>
<proteinExistence type="inferred from homology"/>
<keyword evidence="9" id="KW-1185">Reference proteome</keyword>
<dbReference type="AlphaFoldDB" id="A0A5C3QEW7"/>
<dbReference type="InterPro" id="IPR050364">
    <property type="entry name" value="Cytochrome_P450_fung"/>
</dbReference>
<keyword evidence="7" id="KW-0503">Monooxygenase</keyword>
<dbReference type="GO" id="GO:0005506">
    <property type="term" value="F:iron ion binding"/>
    <property type="evidence" value="ECO:0007669"/>
    <property type="project" value="InterPro"/>
</dbReference>
<name>A0A5C3QEW7_9AGAR</name>
<accession>A0A5C3QEW7</accession>
<evidence type="ECO:0008006" key="10">
    <source>
        <dbReference type="Google" id="ProtNLM"/>
    </source>
</evidence>
<dbReference type="PANTHER" id="PTHR46300">
    <property type="entry name" value="P450, PUTATIVE (EUROFUNG)-RELATED-RELATED"/>
    <property type="match status" value="1"/>
</dbReference>
<dbReference type="GO" id="GO:0004497">
    <property type="term" value="F:monooxygenase activity"/>
    <property type="evidence" value="ECO:0007669"/>
    <property type="project" value="UniProtKB-KW"/>
</dbReference>
<evidence type="ECO:0000256" key="3">
    <source>
        <dbReference type="ARBA" id="ARBA00022617"/>
    </source>
</evidence>
<keyword evidence="5" id="KW-0560">Oxidoreductase</keyword>
<dbReference type="InterPro" id="IPR001128">
    <property type="entry name" value="Cyt_P450"/>
</dbReference>
<dbReference type="SUPFAM" id="SSF48264">
    <property type="entry name" value="Cytochrome P450"/>
    <property type="match status" value="1"/>
</dbReference>
<dbReference type="Pfam" id="PF00067">
    <property type="entry name" value="p450"/>
    <property type="match status" value="1"/>
</dbReference>
<dbReference type="EMBL" id="ML178853">
    <property type="protein sequence ID" value="TFK96903.1"/>
    <property type="molecule type" value="Genomic_DNA"/>
</dbReference>
<dbReference type="Gene3D" id="1.10.630.10">
    <property type="entry name" value="Cytochrome P450"/>
    <property type="match status" value="1"/>
</dbReference>
<evidence type="ECO:0000256" key="6">
    <source>
        <dbReference type="ARBA" id="ARBA00023004"/>
    </source>
</evidence>
<evidence type="ECO:0000313" key="8">
    <source>
        <dbReference type="EMBL" id="TFK96903.1"/>
    </source>
</evidence>
<dbReference type="InterPro" id="IPR036396">
    <property type="entry name" value="Cyt_P450_sf"/>
</dbReference>
<keyword evidence="6" id="KW-0408">Iron</keyword>